<accession>A0ABU6G7U5</accession>
<dbReference type="Pfam" id="PF00528">
    <property type="entry name" value="BPD_transp_1"/>
    <property type="match status" value="2"/>
</dbReference>
<feature type="transmembrane region" description="Helical" evidence="7">
    <location>
        <begin position="504"/>
        <end position="522"/>
    </location>
</feature>
<keyword evidence="6 7" id="KW-0472">Membrane</keyword>
<dbReference type="EMBL" id="JARLKY010000042">
    <property type="protein sequence ID" value="MEC0228913.1"/>
    <property type="molecule type" value="Genomic_DNA"/>
</dbReference>
<dbReference type="CDD" id="cd06261">
    <property type="entry name" value="TM_PBP2"/>
    <property type="match status" value="2"/>
</dbReference>
<keyword evidence="2 7" id="KW-0813">Transport</keyword>
<protein>
    <submittedName>
        <fullName evidence="9">Phosphonate ABC transporter, permease protein PhnE</fullName>
    </submittedName>
</protein>
<evidence type="ECO:0000256" key="4">
    <source>
        <dbReference type="ARBA" id="ARBA00022692"/>
    </source>
</evidence>
<dbReference type="InterPro" id="IPR005769">
    <property type="entry name" value="PhnE/PtxC"/>
</dbReference>
<feature type="transmembrane region" description="Helical" evidence="7">
    <location>
        <begin position="207"/>
        <end position="227"/>
    </location>
</feature>
<comment type="subcellular location">
    <subcellularLocation>
        <location evidence="1 7">Cell membrane</location>
        <topology evidence="1 7">Multi-pass membrane protein</topology>
    </subcellularLocation>
</comment>
<proteinExistence type="inferred from homology"/>
<dbReference type="Gene3D" id="1.10.3720.10">
    <property type="entry name" value="MetI-like"/>
    <property type="match status" value="2"/>
</dbReference>
<keyword evidence="10" id="KW-1185">Reference proteome</keyword>
<evidence type="ECO:0000256" key="1">
    <source>
        <dbReference type="ARBA" id="ARBA00004651"/>
    </source>
</evidence>
<keyword evidence="4 7" id="KW-0812">Transmembrane</keyword>
<dbReference type="PANTHER" id="PTHR30043">
    <property type="entry name" value="PHOSPHONATES TRANSPORT SYSTEM PERMEASE PROTEIN"/>
    <property type="match status" value="1"/>
</dbReference>
<evidence type="ECO:0000256" key="5">
    <source>
        <dbReference type="ARBA" id="ARBA00022989"/>
    </source>
</evidence>
<dbReference type="SUPFAM" id="SSF161098">
    <property type="entry name" value="MetI-like"/>
    <property type="match status" value="2"/>
</dbReference>
<organism evidence="9 10">
    <name type="scientific">Paenibacillus alba</name>
    <dbReference type="NCBI Taxonomy" id="1197127"/>
    <lineage>
        <taxon>Bacteria</taxon>
        <taxon>Bacillati</taxon>
        <taxon>Bacillota</taxon>
        <taxon>Bacilli</taxon>
        <taxon>Bacillales</taxon>
        <taxon>Paenibacillaceae</taxon>
        <taxon>Paenibacillus</taxon>
    </lineage>
</organism>
<evidence type="ECO:0000256" key="6">
    <source>
        <dbReference type="ARBA" id="ARBA00023136"/>
    </source>
</evidence>
<feature type="transmembrane region" description="Helical" evidence="7">
    <location>
        <begin position="78"/>
        <end position="100"/>
    </location>
</feature>
<evidence type="ECO:0000259" key="8">
    <source>
        <dbReference type="PROSITE" id="PS50928"/>
    </source>
</evidence>
<feature type="domain" description="ABC transmembrane type-1" evidence="8">
    <location>
        <begin position="339"/>
        <end position="522"/>
    </location>
</feature>
<dbReference type="PANTHER" id="PTHR30043:SF1">
    <property type="entry name" value="ABC TRANSPORT SYSTEM PERMEASE PROTEIN P69"/>
    <property type="match status" value="1"/>
</dbReference>
<reference evidence="9 10" key="1">
    <citation type="submission" date="2023-03" db="EMBL/GenBank/DDBJ databases">
        <title>Bacillus Genome Sequencing.</title>
        <authorList>
            <person name="Dunlap C."/>
        </authorList>
    </citation>
    <scope>NUCLEOTIDE SEQUENCE [LARGE SCALE GENOMIC DNA]</scope>
    <source>
        <strain evidence="9 10">BD-533</strain>
    </source>
</reference>
<feature type="transmembrane region" description="Helical" evidence="7">
    <location>
        <begin position="20"/>
        <end position="37"/>
    </location>
</feature>
<feature type="transmembrane region" description="Helical" evidence="7">
    <location>
        <begin position="380"/>
        <end position="398"/>
    </location>
</feature>
<sequence length="530" mass="58101">MSATTVKKPTTVNKPPRTKFYLIIVIMVLFLIGSIYQTDATLSKLVTGTPEILKFIGEMFPPDWLFFADIWKPMAQTLQMSIIGTVVGALFAYPMALLAARNVTTSPWLYYPARFIMNLIRTIPDLLYAALFAVLVGFGPTAGTLALIFFTFGILSKLSYESTEAIDPGPLEAMTAVGANKLKLIRFGVLPQVAPTYLAHLLYTFEVSIRASAILGLVGAGGIGLLLKNTLDLFRYDQSCAIVIYTLLVVVIIDLVSTRFRSYLLKGSAKPMSETRARTYKIVGWLALIALFVWSLTGLELTGFQPTTWILTKAMFTGLFHPDWAYVYIPEGEDLLRSLLETLSISYLGNFVSAIVCLPFAFWAAANMSRFRAVSGTGKLFLSVVRTIPEIIMALIFIKAVGPNAYAGVMALGLHSVGMLGKLYAEAIENMDMGPSEAMTAVGANIWQRMAYAVIPQVIPDFISYTLYRFEINVRSATLLGIIGAGGIGTPLIFALNARQWPRVGIILIGIIVTVSIIDYISGTLRKRIV</sequence>
<gene>
    <name evidence="9" type="primary">phnE</name>
    <name evidence="9" type="ORF">P4I72_17430</name>
</gene>
<feature type="transmembrane region" description="Helical" evidence="7">
    <location>
        <begin position="126"/>
        <end position="155"/>
    </location>
</feature>
<dbReference type="InterPro" id="IPR000515">
    <property type="entry name" value="MetI-like"/>
</dbReference>
<feature type="transmembrane region" description="Helical" evidence="7">
    <location>
        <begin position="477"/>
        <end position="498"/>
    </location>
</feature>
<evidence type="ECO:0000313" key="10">
    <source>
        <dbReference type="Proteomes" id="UP001338137"/>
    </source>
</evidence>
<keyword evidence="5 7" id="KW-1133">Transmembrane helix</keyword>
<dbReference type="RefSeq" id="WP_326073071.1">
    <property type="nucleotide sequence ID" value="NZ_JARLKY010000042.1"/>
</dbReference>
<feature type="transmembrane region" description="Helical" evidence="7">
    <location>
        <begin position="280"/>
        <end position="297"/>
    </location>
</feature>
<feature type="transmembrane region" description="Helical" evidence="7">
    <location>
        <begin position="239"/>
        <end position="260"/>
    </location>
</feature>
<name>A0ABU6G7U5_9BACL</name>
<comment type="caution">
    <text evidence="9">The sequence shown here is derived from an EMBL/GenBank/DDBJ whole genome shotgun (WGS) entry which is preliminary data.</text>
</comment>
<keyword evidence="3" id="KW-1003">Cell membrane</keyword>
<evidence type="ECO:0000256" key="3">
    <source>
        <dbReference type="ARBA" id="ARBA00022475"/>
    </source>
</evidence>
<feature type="domain" description="ABC transmembrane type-1" evidence="8">
    <location>
        <begin position="74"/>
        <end position="257"/>
    </location>
</feature>
<feature type="transmembrane region" description="Helical" evidence="7">
    <location>
        <begin position="347"/>
        <end position="368"/>
    </location>
</feature>
<dbReference type="PROSITE" id="PS50928">
    <property type="entry name" value="ABC_TM1"/>
    <property type="match status" value="2"/>
</dbReference>
<comment type="similarity">
    <text evidence="7">Belongs to the binding-protein-dependent transport system permease family.</text>
</comment>
<dbReference type="NCBIfam" id="TIGR01097">
    <property type="entry name" value="PhnE"/>
    <property type="match status" value="2"/>
</dbReference>
<evidence type="ECO:0000256" key="7">
    <source>
        <dbReference type="RuleBase" id="RU363032"/>
    </source>
</evidence>
<evidence type="ECO:0000313" key="9">
    <source>
        <dbReference type="EMBL" id="MEC0228913.1"/>
    </source>
</evidence>
<dbReference type="InterPro" id="IPR035906">
    <property type="entry name" value="MetI-like_sf"/>
</dbReference>
<dbReference type="Proteomes" id="UP001338137">
    <property type="component" value="Unassembled WGS sequence"/>
</dbReference>
<evidence type="ECO:0000256" key="2">
    <source>
        <dbReference type="ARBA" id="ARBA00022448"/>
    </source>
</evidence>